<gene>
    <name evidence="3" type="primary">SPON1</name>
    <name evidence="3" type="ORF">SPIL2461_LOCUS10210</name>
</gene>
<sequence>MLIALPFLLAQTGLSIRDFSVSDELQKENGDQLPDGYNDFFSHFHVTPETHRAVLEEHGDTAVTLAVVFALHPAASVIGLTLPPGYLLLDAPANFQPGCPQVFAPQSLDQKSAYENETQARSLTSHIISCEVDNKLDDRLSEGNESEAQQRDAVVALTLKLEPDLPGLSKKLGSPVNDSSIVPMSWWFFHIRVRYPDRSPEPQDNHFLLHWASISQQDWEGETSFQAWPILGDWNCVYSDWEGWGSCSARCGGGKRMLVRRPLQQPPAGQECNEIFHPTPGTCNEHPCLYSCGYKEEVIEGECSASCGGGVKFTRKRFYVDGDNFHLCPQMGERYSEQLEPCNTQPCRARCELSKKWEVVTPCDAACGKGHFKVMKQVLQKEIDDQSCIPEFKWLPCVRQHCTKFTVSRMVANLLPHPQERFKVLLSWNQSVETRKINIRAPLGYQFGEKDGDCKVEFHSLQPHFLSCKVSTQQNEADITFQTPLPPANVGGAQSGASKGRYELAMDVVTAACDVKKWAADPIRGVILCNENVDKLHWEISFFQFQAEANIIESAVGFTTLWKEGIPIPEDLRLKADPPLPEEPPTTTSTTTSTTETQTTTLPVTARIPHSEKGVILCMRSRDPGYCQDRIQNRSVECGWQNVCQVKE</sequence>
<accession>A0A812R1B0</accession>
<evidence type="ECO:0000313" key="3">
    <source>
        <dbReference type="EMBL" id="CAE7413951.1"/>
    </source>
</evidence>
<comment type="caution">
    <text evidence="3">The sequence shown here is derived from an EMBL/GenBank/DDBJ whole genome shotgun (WGS) entry which is preliminary data.</text>
</comment>
<dbReference type="AlphaFoldDB" id="A0A812R1B0"/>
<protein>
    <submittedName>
        <fullName evidence="3">SPON1 protein</fullName>
    </submittedName>
</protein>
<dbReference type="Pfam" id="PF00090">
    <property type="entry name" value="TSP_1"/>
    <property type="match status" value="2"/>
</dbReference>
<feature type="compositionally biased region" description="Low complexity" evidence="1">
    <location>
        <begin position="585"/>
        <end position="602"/>
    </location>
</feature>
<evidence type="ECO:0000313" key="4">
    <source>
        <dbReference type="Proteomes" id="UP000649617"/>
    </source>
</evidence>
<organism evidence="3 4">
    <name type="scientific">Symbiodinium pilosum</name>
    <name type="common">Dinoflagellate</name>
    <dbReference type="NCBI Taxonomy" id="2952"/>
    <lineage>
        <taxon>Eukaryota</taxon>
        <taxon>Sar</taxon>
        <taxon>Alveolata</taxon>
        <taxon>Dinophyceae</taxon>
        <taxon>Suessiales</taxon>
        <taxon>Symbiodiniaceae</taxon>
        <taxon>Symbiodinium</taxon>
    </lineage>
</organism>
<dbReference type="SUPFAM" id="SSF82895">
    <property type="entry name" value="TSP-1 type 1 repeat"/>
    <property type="match status" value="1"/>
</dbReference>
<keyword evidence="2" id="KW-0732">Signal</keyword>
<dbReference type="Proteomes" id="UP000649617">
    <property type="component" value="Unassembled WGS sequence"/>
</dbReference>
<evidence type="ECO:0000256" key="2">
    <source>
        <dbReference type="SAM" id="SignalP"/>
    </source>
</evidence>
<dbReference type="InterPro" id="IPR036383">
    <property type="entry name" value="TSP1_rpt_sf"/>
</dbReference>
<evidence type="ECO:0000256" key="1">
    <source>
        <dbReference type="SAM" id="MobiDB-lite"/>
    </source>
</evidence>
<dbReference type="Gene3D" id="2.20.100.10">
    <property type="entry name" value="Thrombospondin type-1 (TSP1) repeat"/>
    <property type="match status" value="2"/>
</dbReference>
<feature type="region of interest" description="Disordered" evidence="1">
    <location>
        <begin position="573"/>
        <end position="602"/>
    </location>
</feature>
<dbReference type="EMBL" id="CAJNIZ010018669">
    <property type="protein sequence ID" value="CAE7413951.1"/>
    <property type="molecule type" value="Genomic_DNA"/>
</dbReference>
<keyword evidence="4" id="KW-1185">Reference proteome</keyword>
<dbReference type="InterPro" id="IPR000884">
    <property type="entry name" value="TSP1_rpt"/>
</dbReference>
<feature type="chain" id="PRO_5032581357" evidence="2">
    <location>
        <begin position="16"/>
        <end position="648"/>
    </location>
</feature>
<dbReference type="PROSITE" id="PS50092">
    <property type="entry name" value="TSP1"/>
    <property type="match status" value="1"/>
</dbReference>
<dbReference type="OrthoDB" id="407616at2759"/>
<name>A0A812R1B0_SYMPI</name>
<dbReference type="SMART" id="SM00209">
    <property type="entry name" value="TSP1"/>
    <property type="match status" value="2"/>
</dbReference>
<reference evidence="3" key="1">
    <citation type="submission" date="2021-02" db="EMBL/GenBank/DDBJ databases">
        <authorList>
            <person name="Dougan E. K."/>
            <person name="Rhodes N."/>
            <person name="Thang M."/>
            <person name="Chan C."/>
        </authorList>
    </citation>
    <scope>NUCLEOTIDE SEQUENCE</scope>
</reference>
<feature type="signal peptide" evidence="2">
    <location>
        <begin position="1"/>
        <end position="15"/>
    </location>
</feature>
<proteinExistence type="predicted"/>